<feature type="chain" id="PRO_5046823383" evidence="1">
    <location>
        <begin position="21"/>
        <end position="451"/>
    </location>
</feature>
<dbReference type="RefSeq" id="WP_235034336.1">
    <property type="nucleotide sequence ID" value="NZ_JASZZN010000002.1"/>
</dbReference>
<dbReference type="EMBL" id="JASZZN010000002">
    <property type="protein sequence ID" value="MDM4014488.1"/>
    <property type="molecule type" value="Genomic_DNA"/>
</dbReference>
<organism evidence="2 3">
    <name type="scientific">Roseiconus lacunae</name>
    <dbReference type="NCBI Taxonomy" id="2605694"/>
    <lineage>
        <taxon>Bacteria</taxon>
        <taxon>Pseudomonadati</taxon>
        <taxon>Planctomycetota</taxon>
        <taxon>Planctomycetia</taxon>
        <taxon>Pirellulales</taxon>
        <taxon>Pirellulaceae</taxon>
        <taxon>Roseiconus</taxon>
    </lineage>
</organism>
<dbReference type="Pfam" id="PF07643">
    <property type="entry name" value="DUF1598"/>
    <property type="match status" value="1"/>
</dbReference>
<dbReference type="InterPro" id="IPR011487">
    <property type="entry name" value="DUF1598"/>
</dbReference>
<gene>
    <name evidence="2" type="ORF">QTN89_03520</name>
</gene>
<evidence type="ECO:0000313" key="2">
    <source>
        <dbReference type="EMBL" id="MDM4014488.1"/>
    </source>
</evidence>
<comment type="caution">
    <text evidence="2">The sequence shown here is derived from an EMBL/GenBank/DDBJ whole genome shotgun (WGS) entry which is preliminary data.</text>
</comment>
<reference evidence="2 3" key="1">
    <citation type="submission" date="2023-06" db="EMBL/GenBank/DDBJ databases">
        <title>Roseiconus lacunae JC819 isolated from Gulf of Mannar region, Tamil Nadu.</title>
        <authorList>
            <person name="Pk S."/>
            <person name="Ch S."/>
            <person name="Ch V.R."/>
        </authorList>
    </citation>
    <scope>NUCLEOTIDE SEQUENCE [LARGE SCALE GENOMIC DNA]</scope>
    <source>
        <strain evidence="2 3">JC819</strain>
    </source>
</reference>
<keyword evidence="1" id="KW-0732">Signal</keyword>
<evidence type="ECO:0000256" key="1">
    <source>
        <dbReference type="SAM" id="SignalP"/>
    </source>
</evidence>
<keyword evidence="3" id="KW-1185">Reference proteome</keyword>
<feature type="signal peptide" evidence="1">
    <location>
        <begin position="1"/>
        <end position="20"/>
    </location>
</feature>
<accession>A0ABT7PDA7</accession>
<evidence type="ECO:0000313" key="3">
    <source>
        <dbReference type="Proteomes" id="UP001239462"/>
    </source>
</evidence>
<name>A0ABT7PDA7_9BACT</name>
<dbReference type="Proteomes" id="UP001239462">
    <property type="component" value="Unassembled WGS sequence"/>
</dbReference>
<proteinExistence type="predicted"/>
<sequence>MKLTQARLMIAVAMSGLVMVASLTTAGFNNGGGNRVGGVSIDPAGIVRTATVQENQELVNLLRAEVTAPQGDLNSAADRRLVSLGGLQKAIEKARQSGGRLPAEVRYMAGLTGIEYLYVDEKNNDIVIAGPAEPWTVSETGSIVGTKTGASILQLEDLVIALRNVENAREASISCSIESTPEGRKRFMALQRRMRLRPGQNPAVFESAMKEAIGPQVIKFTGVPTTSRYACTMVAADYQMKRLAMALVDSPVRELPSYLQMARNGSHTSNRNPRWWMACDYESLTRNEQGTVWKLTGQGIKTMTEQDVIAADGSTTSEASDKLAQKWADEMTEHFTELATEMPIFGDLQNLMDLTVISTLIVQEQLERDAGLDLAVLRDQESLAPQAFDAPRKIAPECSFIKGRNGWIVTASGGVSVDAFQVVHDQKVDAELESNLVATTDSDAWWWNDAR</sequence>
<protein>
    <submittedName>
        <fullName evidence="2">DUF1598 domain-containing protein</fullName>
    </submittedName>
</protein>